<dbReference type="EMBL" id="BBIO01000012">
    <property type="protein sequence ID" value="GAK45794.1"/>
    <property type="molecule type" value="Genomic_DNA"/>
</dbReference>
<protein>
    <submittedName>
        <fullName evidence="1">Conserved protein</fullName>
    </submittedName>
</protein>
<dbReference type="AlphaFoldDB" id="A0A081BCM6"/>
<dbReference type="Pfam" id="PF10604">
    <property type="entry name" value="Polyketide_cyc2"/>
    <property type="match status" value="1"/>
</dbReference>
<name>A0A081BCM6_9HYPH</name>
<dbReference type="Proteomes" id="UP000028702">
    <property type="component" value="Unassembled WGS sequence"/>
</dbReference>
<evidence type="ECO:0000313" key="1">
    <source>
        <dbReference type="EMBL" id="GAK45794.1"/>
    </source>
</evidence>
<dbReference type="InterPro" id="IPR023393">
    <property type="entry name" value="START-like_dom_sf"/>
</dbReference>
<dbReference type="eggNOG" id="COG3832">
    <property type="taxonomic scope" value="Bacteria"/>
</dbReference>
<gene>
    <name evidence="1" type="ORF">M2A_2293</name>
</gene>
<dbReference type="Gene3D" id="3.30.530.20">
    <property type="match status" value="1"/>
</dbReference>
<comment type="caution">
    <text evidence="1">The sequence shown here is derived from an EMBL/GenBank/DDBJ whole genome shotgun (WGS) entry which is preliminary data.</text>
</comment>
<keyword evidence="2" id="KW-1185">Reference proteome</keyword>
<accession>A0A081BCM6</accession>
<evidence type="ECO:0000313" key="2">
    <source>
        <dbReference type="Proteomes" id="UP000028702"/>
    </source>
</evidence>
<dbReference type="InterPro" id="IPR019587">
    <property type="entry name" value="Polyketide_cyclase/dehydratase"/>
</dbReference>
<dbReference type="STRING" id="1333998.M2A_2293"/>
<proteinExistence type="predicted"/>
<sequence length="184" mass="20269">MMAGSPLMTGFIAAGLLLIVAAGAVAGYAATRPDTFRIERSIRIAAPPEKIFALIGDFKNWEAWSPWEKKDPDMKRLYSGPPRGKGARYEWEGNRNIGHGRMEVTNAVSPSALDIDLEFFSPMKARHKAEFRLTPEGEATHVTWAMYGTQNFTGKLISVFMSMEKMVGPDFEAGLSALKAIAEN</sequence>
<reference evidence="1 2" key="1">
    <citation type="submission" date="2014-07" db="EMBL/GenBank/DDBJ databases">
        <title>Tepidicaulis marinum gen. nov., sp. nov., a novel marine bacterium denitrifying nitrate to nitrous oxide strictly under microaerobic conditions.</title>
        <authorList>
            <person name="Takeuchi M."/>
            <person name="Yamagishi T."/>
            <person name="Kamagata Y."/>
            <person name="Oshima K."/>
            <person name="Hattori M."/>
            <person name="Katayama T."/>
            <person name="Hanada S."/>
            <person name="Tamaki H."/>
            <person name="Marumo K."/>
            <person name="Maeda H."/>
            <person name="Nedachi M."/>
            <person name="Iwasaki W."/>
            <person name="Suwa Y."/>
            <person name="Sakata S."/>
        </authorList>
    </citation>
    <scope>NUCLEOTIDE SEQUENCE [LARGE SCALE GENOMIC DNA]</scope>
    <source>
        <strain evidence="1 2">MA2</strain>
    </source>
</reference>
<dbReference type="CDD" id="cd07818">
    <property type="entry name" value="SRPBCC_1"/>
    <property type="match status" value="1"/>
</dbReference>
<dbReference type="SUPFAM" id="SSF55961">
    <property type="entry name" value="Bet v1-like"/>
    <property type="match status" value="1"/>
</dbReference>
<organism evidence="1 2">
    <name type="scientific">Tepidicaulis marinus</name>
    <dbReference type="NCBI Taxonomy" id="1333998"/>
    <lineage>
        <taxon>Bacteria</taxon>
        <taxon>Pseudomonadati</taxon>
        <taxon>Pseudomonadota</taxon>
        <taxon>Alphaproteobacteria</taxon>
        <taxon>Hyphomicrobiales</taxon>
        <taxon>Parvibaculaceae</taxon>
        <taxon>Tepidicaulis</taxon>
    </lineage>
</organism>